<dbReference type="EMBL" id="CP109546">
    <property type="protein sequence ID" value="WTZ13638.1"/>
    <property type="molecule type" value="Genomic_DNA"/>
</dbReference>
<evidence type="ECO:0000256" key="2">
    <source>
        <dbReference type="ARBA" id="ARBA00023157"/>
    </source>
</evidence>
<dbReference type="InterPro" id="IPR000833">
    <property type="entry name" value="A-amylase_inhib"/>
</dbReference>
<dbReference type="AlphaFoldDB" id="A0AAU3I7R3"/>
<evidence type="ECO:0000256" key="1">
    <source>
        <dbReference type="ARBA" id="ARBA00022579"/>
    </source>
</evidence>
<dbReference type="GO" id="GO:0015066">
    <property type="term" value="F:alpha-amylase inhibitor activity"/>
    <property type="evidence" value="ECO:0007669"/>
    <property type="project" value="UniProtKB-KW"/>
</dbReference>
<sequence>MQGGTRRGSTAAALADLKDASMFTTSRLTHPRGLRTALGLSVAILGLTGAAEAPAAARDAGQGVLAGDAVDATPVPDCVHYYSDWRYTTVVNDCDTTVDVTVQYTDGQGAPCRTLLPRAIATFAGYGPQLNYVTGLSACTPSSV</sequence>
<dbReference type="InterPro" id="IPR036379">
    <property type="entry name" value="A-amylase_inhib_sf"/>
</dbReference>
<dbReference type="Gene3D" id="2.60.40.20">
    <property type="entry name" value="Alpha-amylase inhibitor"/>
    <property type="match status" value="1"/>
</dbReference>
<keyword evidence="1" id="KW-0022">Alpha-amylase inhibitor</keyword>
<gene>
    <name evidence="3" type="ORF">OG699_40090</name>
</gene>
<accession>A0AAU3I7R3</accession>
<reference evidence="3" key="1">
    <citation type="submission" date="2022-10" db="EMBL/GenBank/DDBJ databases">
        <title>The complete genomes of actinobacterial strains from the NBC collection.</title>
        <authorList>
            <person name="Joergensen T.S."/>
            <person name="Alvarez Arevalo M."/>
            <person name="Sterndorff E.B."/>
            <person name="Faurdal D."/>
            <person name="Vuksanovic O."/>
            <person name="Mourched A.-S."/>
            <person name="Charusanti P."/>
            <person name="Shaw S."/>
            <person name="Blin K."/>
            <person name="Weber T."/>
        </authorList>
    </citation>
    <scope>NUCLEOTIDE SEQUENCE</scope>
    <source>
        <strain evidence="3">NBC_01393</strain>
    </source>
</reference>
<name>A0AAU3I7R3_9ACTN</name>
<evidence type="ECO:0008006" key="4">
    <source>
        <dbReference type="Google" id="ProtNLM"/>
    </source>
</evidence>
<dbReference type="SMART" id="SM00783">
    <property type="entry name" value="A_amylase_inhib"/>
    <property type="match status" value="1"/>
</dbReference>
<evidence type="ECO:0000313" key="3">
    <source>
        <dbReference type="EMBL" id="WTZ13638.1"/>
    </source>
</evidence>
<dbReference type="SUPFAM" id="SSF49498">
    <property type="entry name" value="alpha-Amylase inhibitor tendamistat"/>
    <property type="match status" value="1"/>
</dbReference>
<protein>
    <recommendedName>
        <fullName evidence="4">Alpha-amylase</fullName>
    </recommendedName>
</protein>
<proteinExistence type="predicted"/>
<dbReference type="Pfam" id="PF01356">
    <property type="entry name" value="A_amylase_inhib"/>
    <property type="match status" value="1"/>
</dbReference>
<keyword evidence="2" id="KW-1015">Disulfide bond</keyword>
<organism evidence="3">
    <name type="scientific">Streptomyces sp. NBC_01393</name>
    <dbReference type="NCBI Taxonomy" id="2903851"/>
    <lineage>
        <taxon>Bacteria</taxon>
        <taxon>Bacillati</taxon>
        <taxon>Actinomycetota</taxon>
        <taxon>Actinomycetes</taxon>
        <taxon>Kitasatosporales</taxon>
        <taxon>Streptomycetaceae</taxon>
        <taxon>Streptomyces</taxon>
    </lineage>
</organism>